<evidence type="ECO:0000313" key="2">
    <source>
        <dbReference type="Proteomes" id="UP000269542"/>
    </source>
</evidence>
<reference evidence="1 2" key="1">
    <citation type="submission" date="2018-12" db="EMBL/GenBank/DDBJ databases">
        <authorList>
            <consortium name="Pathogen Informatics"/>
        </authorList>
    </citation>
    <scope>NUCLEOTIDE SEQUENCE [LARGE SCALE GENOMIC DNA]</scope>
    <source>
        <strain evidence="1 2">NCTC13354</strain>
    </source>
</reference>
<dbReference type="KEGG" id="tbw:NCTC13354_01697"/>
<dbReference type="AlphaFoldDB" id="A0A3S4WHC3"/>
<sequence length="89" mass="9795">MSESQPKVPSLVDHDVTVSELDPVLVWPIEEPQIESAILSFQLGKARREASHRLMLRHSTNKLLDSLSLLDDMPVQCSAAVSNETGAND</sequence>
<gene>
    <name evidence="1" type="ORF">NCTC13354_01697</name>
</gene>
<organism evidence="1 2">
    <name type="scientific">Trueperella bialowiezensis</name>
    <dbReference type="NCBI Taxonomy" id="312285"/>
    <lineage>
        <taxon>Bacteria</taxon>
        <taxon>Bacillati</taxon>
        <taxon>Actinomycetota</taxon>
        <taxon>Actinomycetes</taxon>
        <taxon>Actinomycetales</taxon>
        <taxon>Actinomycetaceae</taxon>
        <taxon>Trueperella</taxon>
    </lineage>
</organism>
<protein>
    <submittedName>
        <fullName evidence="1">Uncharacterized protein</fullName>
    </submittedName>
</protein>
<name>A0A3S4WHC3_9ACTO</name>
<evidence type="ECO:0000313" key="1">
    <source>
        <dbReference type="EMBL" id="VEI13970.1"/>
    </source>
</evidence>
<proteinExistence type="predicted"/>
<dbReference type="Proteomes" id="UP000269542">
    <property type="component" value="Chromosome"/>
</dbReference>
<keyword evidence="2" id="KW-1185">Reference proteome</keyword>
<accession>A0A3S4WHC3</accession>
<dbReference type="EMBL" id="LR134476">
    <property type="protein sequence ID" value="VEI13970.1"/>
    <property type="molecule type" value="Genomic_DNA"/>
</dbReference>